<evidence type="ECO:0000313" key="2">
    <source>
        <dbReference type="EMBL" id="PNX86414.1"/>
    </source>
</evidence>
<accession>A0A2K3M6K2</accession>
<keyword evidence="1" id="KW-0812">Transmembrane</keyword>
<organism evidence="2 3">
    <name type="scientific">Trifolium pratense</name>
    <name type="common">Red clover</name>
    <dbReference type="NCBI Taxonomy" id="57577"/>
    <lineage>
        <taxon>Eukaryota</taxon>
        <taxon>Viridiplantae</taxon>
        <taxon>Streptophyta</taxon>
        <taxon>Embryophyta</taxon>
        <taxon>Tracheophyta</taxon>
        <taxon>Spermatophyta</taxon>
        <taxon>Magnoliopsida</taxon>
        <taxon>eudicotyledons</taxon>
        <taxon>Gunneridae</taxon>
        <taxon>Pentapetalae</taxon>
        <taxon>rosids</taxon>
        <taxon>fabids</taxon>
        <taxon>Fabales</taxon>
        <taxon>Fabaceae</taxon>
        <taxon>Papilionoideae</taxon>
        <taxon>50 kb inversion clade</taxon>
        <taxon>NPAAA clade</taxon>
        <taxon>Hologalegina</taxon>
        <taxon>IRL clade</taxon>
        <taxon>Trifolieae</taxon>
        <taxon>Trifolium</taxon>
    </lineage>
</organism>
<reference evidence="2 3" key="1">
    <citation type="journal article" date="2014" name="Am. J. Bot.">
        <title>Genome assembly and annotation for red clover (Trifolium pratense; Fabaceae).</title>
        <authorList>
            <person name="Istvanek J."/>
            <person name="Jaros M."/>
            <person name="Krenek A."/>
            <person name="Repkova J."/>
        </authorList>
    </citation>
    <scope>NUCLEOTIDE SEQUENCE [LARGE SCALE GENOMIC DNA]</scope>
    <source>
        <strain evidence="3">cv. Tatra</strain>
        <tissue evidence="2">Young leaves</tissue>
    </source>
</reference>
<keyword evidence="1" id="KW-0472">Membrane</keyword>
<proteinExistence type="predicted"/>
<dbReference type="Proteomes" id="UP000236291">
    <property type="component" value="Unassembled WGS sequence"/>
</dbReference>
<keyword evidence="1" id="KW-1133">Transmembrane helix</keyword>
<gene>
    <name evidence="2" type="ORF">L195_g042492</name>
</gene>
<protein>
    <submittedName>
        <fullName evidence="2">Uncharacterized protein</fullName>
    </submittedName>
</protein>
<dbReference type="EMBL" id="ASHM01051123">
    <property type="protein sequence ID" value="PNX86414.1"/>
    <property type="molecule type" value="Genomic_DNA"/>
</dbReference>
<reference evidence="2 3" key="2">
    <citation type="journal article" date="2017" name="Front. Plant Sci.">
        <title>Gene Classification and Mining of Molecular Markers Useful in Red Clover (Trifolium pratense) Breeding.</title>
        <authorList>
            <person name="Istvanek J."/>
            <person name="Dluhosova J."/>
            <person name="Dluhos P."/>
            <person name="Patkova L."/>
            <person name="Nedelnik J."/>
            <person name="Repkova J."/>
        </authorList>
    </citation>
    <scope>NUCLEOTIDE SEQUENCE [LARGE SCALE GENOMIC DNA]</scope>
    <source>
        <strain evidence="3">cv. Tatra</strain>
        <tissue evidence="2">Young leaves</tissue>
    </source>
</reference>
<feature type="transmembrane region" description="Helical" evidence="1">
    <location>
        <begin position="21"/>
        <end position="54"/>
    </location>
</feature>
<dbReference type="AlphaFoldDB" id="A0A2K3M6K2"/>
<sequence length="58" mass="6455">GLLRSAGLKELGLPLFRYRFLSVYVPVTVLGLICSKELLCMLLVQGVVGMWVWFRVGG</sequence>
<comment type="caution">
    <text evidence="2">The sequence shown here is derived from an EMBL/GenBank/DDBJ whole genome shotgun (WGS) entry which is preliminary data.</text>
</comment>
<evidence type="ECO:0000313" key="3">
    <source>
        <dbReference type="Proteomes" id="UP000236291"/>
    </source>
</evidence>
<feature type="non-terminal residue" evidence="2">
    <location>
        <position position="1"/>
    </location>
</feature>
<name>A0A2K3M6K2_TRIPR</name>
<evidence type="ECO:0000256" key="1">
    <source>
        <dbReference type="SAM" id="Phobius"/>
    </source>
</evidence>